<evidence type="ECO:0008006" key="4">
    <source>
        <dbReference type="Google" id="ProtNLM"/>
    </source>
</evidence>
<evidence type="ECO:0000313" key="3">
    <source>
        <dbReference type="Proteomes" id="UP001302676"/>
    </source>
</evidence>
<evidence type="ECO:0000313" key="2">
    <source>
        <dbReference type="EMBL" id="KAK4146044.1"/>
    </source>
</evidence>
<dbReference type="RefSeq" id="XP_062639415.1">
    <property type="nucleotide sequence ID" value="XM_062779846.1"/>
</dbReference>
<sequence length="539" mass="61914">MAAVNPGEHLWEARDQVSSAKDWYYDPARIECRKLRGEVAKYKSLLLKNGIDPASGQKMGNDKMGIDGDNTNDCDIRRLPSLPSEILSRIMEFDLISDKPIINPLHHKEPEKNTFNLALFATSRGFHARSNAIFWGKNTFTFTNPAAVTHFATLPLRFRALIKHVELRIVARFYADPLPTTSTPIPPLFGQAPHPSYLNCRDVYVHLPVITRRLVDSLVTPRPRFRCYAWTQTEDFLSALHAPYNPPSDTPTGPQETETKGDKRKVHPPWRSPFPLGGILSGIPDHCPRPTFLLPSLAWPRIDFVNFLPNSLPMYPNTALFHLVHNHLGQWLPQLRLTGLPRGRMSRGLGGELAAMLRDDGVLLQSDATFFRSTWYGVSGIWDSGYGSGSGGTAGTLFRMAECERLRWEPQWTAQLRNPHRVLDDEYKRWMGLTMKRWKYLNGYRGNPDDDDSSRFGIPHNRDPNNYLDTDGIVRKMAATVFKKLPLRQDSEKEVWVEFDRIKNRKLDPEEFNPEDDHYDERDWVCRRCDVIHAFREEK</sequence>
<accession>A0AAN6V7T7</accession>
<proteinExistence type="predicted"/>
<organism evidence="2 3">
    <name type="scientific">Dichotomopilus funicola</name>
    <dbReference type="NCBI Taxonomy" id="1934379"/>
    <lineage>
        <taxon>Eukaryota</taxon>
        <taxon>Fungi</taxon>
        <taxon>Dikarya</taxon>
        <taxon>Ascomycota</taxon>
        <taxon>Pezizomycotina</taxon>
        <taxon>Sordariomycetes</taxon>
        <taxon>Sordariomycetidae</taxon>
        <taxon>Sordariales</taxon>
        <taxon>Chaetomiaceae</taxon>
        <taxon>Dichotomopilus</taxon>
    </lineage>
</organism>
<dbReference type="Proteomes" id="UP001302676">
    <property type="component" value="Unassembled WGS sequence"/>
</dbReference>
<dbReference type="AlphaFoldDB" id="A0AAN6V7T7"/>
<keyword evidence="3" id="KW-1185">Reference proteome</keyword>
<reference evidence="2" key="2">
    <citation type="submission" date="2023-05" db="EMBL/GenBank/DDBJ databases">
        <authorList>
            <consortium name="Lawrence Berkeley National Laboratory"/>
            <person name="Steindorff A."/>
            <person name="Hensen N."/>
            <person name="Bonometti L."/>
            <person name="Westerberg I."/>
            <person name="Brannstrom I.O."/>
            <person name="Guillou S."/>
            <person name="Cros-Aarteil S."/>
            <person name="Calhoun S."/>
            <person name="Haridas S."/>
            <person name="Kuo A."/>
            <person name="Mondo S."/>
            <person name="Pangilinan J."/>
            <person name="Riley R."/>
            <person name="Labutti K."/>
            <person name="Andreopoulos B."/>
            <person name="Lipzen A."/>
            <person name="Chen C."/>
            <person name="Yanf M."/>
            <person name="Daum C."/>
            <person name="Ng V."/>
            <person name="Clum A."/>
            <person name="Ohm R."/>
            <person name="Martin F."/>
            <person name="Silar P."/>
            <person name="Natvig D."/>
            <person name="Lalanne C."/>
            <person name="Gautier V."/>
            <person name="Ament-Velasquez S.L."/>
            <person name="Kruys A."/>
            <person name="Hutchinson M.I."/>
            <person name="Powell A.J."/>
            <person name="Barry K."/>
            <person name="Miller A.N."/>
            <person name="Grigoriev I.V."/>
            <person name="Debuchy R."/>
            <person name="Gladieux P."/>
            <person name="Thoren M.H."/>
            <person name="Johannesson H."/>
        </authorList>
    </citation>
    <scope>NUCLEOTIDE SEQUENCE</scope>
    <source>
        <strain evidence="2">CBS 141.50</strain>
    </source>
</reference>
<gene>
    <name evidence="2" type="ORF">C8A04DRAFT_26206</name>
</gene>
<evidence type="ECO:0000256" key="1">
    <source>
        <dbReference type="SAM" id="MobiDB-lite"/>
    </source>
</evidence>
<protein>
    <recommendedName>
        <fullName evidence="4">F-box domain-containing protein</fullName>
    </recommendedName>
</protein>
<name>A0AAN6V7T7_9PEZI</name>
<reference evidence="2" key="1">
    <citation type="journal article" date="2023" name="Mol. Phylogenet. Evol.">
        <title>Genome-scale phylogeny and comparative genomics of the fungal order Sordariales.</title>
        <authorList>
            <person name="Hensen N."/>
            <person name="Bonometti L."/>
            <person name="Westerberg I."/>
            <person name="Brannstrom I.O."/>
            <person name="Guillou S."/>
            <person name="Cros-Aarteil S."/>
            <person name="Calhoun S."/>
            <person name="Haridas S."/>
            <person name="Kuo A."/>
            <person name="Mondo S."/>
            <person name="Pangilinan J."/>
            <person name="Riley R."/>
            <person name="LaButti K."/>
            <person name="Andreopoulos B."/>
            <person name="Lipzen A."/>
            <person name="Chen C."/>
            <person name="Yan M."/>
            <person name="Daum C."/>
            <person name="Ng V."/>
            <person name="Clum A."/>
            <person name="Steindorff A."/>
            <person name="Ohm R.A."/>
            <person name="Martin F."/>
            <person name="Silar P."/>
            <person name="Natvig D.O."/>
            <person name="Lalanne C."/>
            <person name="Gautier V."/>
            <person name="Ament-Velasquez S.L."/>
            <person name="Kruys A."/>
            <person name="Hutchinson M.I."/>
            <person name="Powell A.J."/>
            <person name="Barry K."/>
            <person name="Miller A.N."/>
            <person name="Grigoriev I.V."/>
            <person name="Debuchy R."/>
            <person name="Gladieux P."/>
            <person name="Hiltunen Thoren M."/>
            <person name="Johannesson H."/>
        </authorList>
    </citation>
    <scope>NUCLEOTIDE SEQUENCE</scope>
    <source>
        <strain evidence="2">CBS 141.50</strain>
    </source>
</reference>
<dbReference type="GeneID" id="87816459"/>
<dbReference type="EMBL" id="MU853564">
    <property type="protein sequence ID" value="KAK4146044.1"/>
    <property type="molecule type" value="Genomic_DNA"/>
</dbReference>
<comment type="caution">
    <text evidence="2">The sequence shown here is derived from an EMBL/GenBank/DDBJ whole genome shotgun (WGS) entry which is preliminary data.</text>
</comment>
<feature type="region of interest" description="Disordered" evidence="1">
    <location>
        <begin position="241"/>
        <end position="269"/>
    </location>
</feature>